<feature type="transmembrane region" description="Helical" evidence="6">
    <location>
        <begin position="294"/>
        <end position="327"/>
    </location>
</feature>
<evidence type="ECO:0000313" key="9">
    <source>
        <dbReference type="Proteomes" id="UP000005233"/>
    </source>
</evidence>
<dbReference type="GO" id="GO:0022857">
    <property type="term" value="F:transmembrane transporter activity"/>
    <property type="evidence" value="ECO:0007669"/>
    <property type="project" value="InterPro"/>
</dbReference>
<dbReference type="EMBL" id="CP003243">
    <property type="protein sequence ID" value="AFC99471.1"/>
    <property type="molecule type" value="Genomic_DNA"/>
</dbReference>
<evidence type="ECO:0000256" key="5">
    <source>
        <dbReference type="ARBA" id="ARBA00023136"/>
    </source>
</evidence>
<name>H8I8J5_METCZ</name>
<dbReference type="InterPro" id="IPR020846">
    <property type="entry name" value="MFS_dom"/>
</dbReference>
<dbReference type="Gene3D" id="1.20.1250.20">
    <property type="entry name" value="MFS general substrate transporter like domains"/>
    <property type="match status" value="1"/>
</dbReference>
<dbReference type="GO" id="GO:0016020">
    <property type="term" value="C:membrane"/>
    <property type="evidence" value="ECO:0007669"/>
    <property type="project" value="UniProtKB-SubCell"/>
</dbReference>
<keyword evidence="5 6" id="KW-0472">Membrane</keyword>
<feature type="transmembrane region" description="Helical" evidence="6">
    <location>
        <begin position="132"/>
        <end position="157"/>
    </location>
</feature>
<dbReference type="GeneID" id="11970602"/>
<evidence type="ECO:0000256" key="4">
    <source>
        <dbReference type="ARBA" id="ARBA00022989"/>
    </source>
</evidence>
<dbReference type="AlphaFoldDB" id="H8I8J5"/>
<keyword evidence="2" id="KW-0813">Transport</keyword>
<dbReference type="OrthoDB" id="117970at2157"/>
<dbReference type="Proteomes" id="UP000005233">
    <property type="component" value="Chromosome"/>
</dbReference>
<dbReference type="InterPro" id="IPR001958">
    <property type="entry name" value="Tet-R_TetA/multi-R_MdtG-like"/>
</dbReference>
<evidence type="ECO:0000256" key="6">
    <source>
        <dbReference type="SAM" id="Phobius"/>
    </source>
</evidence>
<comment type="subcellular location">
    <subcellularLocation>
        <location evidence="1">Membrane</location>
        <topology evidence="1">Multi-pass membrane protein</topology>
    </subcellularLocation>
</comment>
<feature type="transmembrane region" description="Helical" evidence="6">
    <location>
        <begin position="369"/>
        <end position="391"/>
    </location>
</feature>
<feature type="transmembrane region" description="Helical" evidence="6">
    <location>
        <begin position="43"/>
        <end position="61"/>
    </location>
</feature>
<keyword evidence="9" id="KW-1185">Reference proteome</keyword>
<sequence length="411" mass="43687">MELRDRQIMVLFISMFIFTLGFGIIVPVLAYFTRDMGATSFDVGILMALFSAMEFLFAPLWGRISDLIGRRPVILMGLFGFGVSFTITGFSTQLWMVYVSQTLAGVCASGIFPSVTAYIADITDHEGRIRLMGMLGAASGLGIIIGPSISSVCAIWGLNVPFFAAAAIAMATFVFGAMFLPESKKSGWPTARAKKAPLISSLKTPLGGLFFMMFFVSFAMACIDGTLSYYVMDKFGLSEAASRMPVLGASVMLTGPNVTGITFTLMGAISVVCQGILIGRVVQRIGEEKTIMAGLAMIAVGMALLVGVFDLATLLLCNCLISIGMGFVNPCVNTLVSKRTDAEHQGSTMGVLGSFNSLGRILGPTVGGLVYMFSVAILYFGSAAIAALSALGIRIWMDKMRGDAIKAATRE</sequence>
<feature type="transmembrane region" description="Helical" evidence="6">
    <location>
        <begin position="73"/>
        <end position="96"/>
    </location>
</feature>
<dbReference type="RefSeq" id="WP_014405310.1">
    <property type="nucleotide sequence ID" value="NC_017034.1"/>
</dbReference>
<dbReference type="PROSITE" id="PS50850">
    <property type="entry name" value="MFS"/>
    <property type="match status" value="1"/>
</dbReference>
<organism evidence="8 9">
    <name type="scientific">Methanocella conradii (strain DSM 24694 / JCM 17849 / CGMCC 1.5162 / HZ254)</name>
    <dbReference type="NCBI Taxonomy" id="1041930"/>
    <lineage>
        <taxon>Archaea</taxon>
        <taxon>Methanobacteriati</taxon>
        <taxon>Methanobacteriota</taxon>
        <taxon>Stenosarchaea group</taxon>
        <taxon>Methanomicrobia</taxon>
        <taxon>Methanocellales</taxon>
        <taxon>Methanocellaceae</taxon>
        <taxon>Methanocella</taxon>
    </lineage>
</organism>
<dbReference type="InterPro" id="IPR011701">
    <property type="entry name" value="MFS"/>
</dbReference>
<dbReference type="PRINTS" id="PR01035">
    <property type="entry name" value="TCRTETA"/>
</dbReference>
<dbReference type="Pfam" id="PF07690">
    <property type="entry name" value="MFS_1"/>
    <property type="match status" value="1"/>
</dbReference>
<dbReference type="KEGG" id="mez:Mtc_0707"/>
<feature type="transmembrane region" description="Helical" evidence="6">
    <location>
        <begin position="102"/>
        <end position="120"/>
    </location>
</feature>
<dbReference type="PANTHER" id="PTHR23504:SF15">
    <property type="entry name" value="MAJOR FACILITATOR SUPERFAMILY (MFS) PROFILE DOMAIN-CONTAINING PROTEIN"/>
    <property type="match status" value="1"/>
</dbReference>
<dbReference type="HOGENOM" id="CLU_001265_10_11_2"/>
<evidence type="ECO:0000256" key="3">
    <source>
        <dbReference type="ARBA" id="ARBA00022692"/>
    </source>
</evidence>
<proteinExistence type="predicted"/>
<reference evidence="8 9" key="1">
    <citation type="journal article" date="2012" name="J. Bacteriol.">
        <title>Complete genome sequence of a thermophilic methanogen, Methanocella conradii HZ254, isolated from Chinese rice field soil.</title>
        <authorList>
            <person name="Lu Z."/>
            <person name="Lu Y."/>
        </authorList>
    </citation>
    <scope>NUCLEOTIDE SEQUENCE [LARGE SCALE GENOMIC DNA]</scope>
    <source>
        <strain evidence="9">DSM 24694 / JCM 17849 / CGMCC 1.5162 / HZ254</strain>
    </source>
</reference>
<feature type="transmembrane region" description="Helical" evidence="6">
    <location>
        <begin position="163"/>
        <end position="181"/>
    </location>
</feature>
<accession>H8I8J5</accession>
<feature type="transmembrane region" description="Helical" evidence="6">
    <location>
        <begin position="202"/>
        <end position="231"/>
    </location>
</feature>
<evidence type="ECO:0000313" key="8">
    <source>
        <dbReference type="EMBL" id="AFC99471.1"/>
    </source>
</evidence>
<feature type="transmembrane region" description="Helical" evidence="6">
    <location>
        <begin position="261"/>
        <end position="282"/>
    </location>
</feature>
<dbReference type="SUPFAM" id="SSF103473">
    <property type="entry name" value="MFS general substrate transporter"/>
    <property type="match status" value="1"/>
</dbReference>
<dbReference type="STRING" id="1041930.Mtc_0707"/>
<feature type="domain" description="Major facilitator superfamily (MFS) profile" evidence="7">
    <location>
        <begin position="7"/>
        <end position="401"/>
    </location>
</feature>
<keyword evidence="4 6" id="KW-1133">Transmembrane helix</keyword>
<dbReference type="eggNOG" id="arCOG00130">
    <property type="taxonomic scope" value="Archaea"/>
</dbReference>
<dbReference type="InterPro" id="IPR036259">
    <property type="entry name" value="MFS_trans_sf"/>
</dbReference>
<keyword evidence="3 6" id="KW-0812">Transmembrane</keyword>
<evidence type="ECO:0000256" key="2">
    <source>
        <dbReference type="ARBA" id="ARBA00022448"/>
    </source>
</evidence>
<evidence type="ECO:0000259" key="7">
    <source>
        <dbReference type="PROSITE" id="PS50850"/>
    </source>
</evidence>
<gene>
    <name evidence="8" type="ordered locus">Mtc_0707</name>
</gene>
<protein>
    <submittedName>
        <fullName evidence="8">Major Facilitator Superfamily</fullName>
    </submittedName>
</protein>
<evidence type="ECO:0000256" key="1">
    <source>
        <dbReference type="ARBA" id="ARBA00004141"/>
    </source>
</evidence>
<feature type="transmembrane region" description="Helical" evidence="6">
    <location>
        <begin position="9"/>
        <end position="31"/>
    </location>
</feature>
<dbReference type="PANTHER" id="PTHR23504">
    <property type="entry name" value="MAJOR FACILITATOR SUPERFAMILY DOMAIN-CONTAINING PROTEIN 10"/>
    <property type="match status" value="1"/>
</dbReference>